<dbReference type="EMBL" id="KQ242076">
    <property type="protein sequence ID" value="KNC81037.1"/>
    <property type="molecule type" value="Genomic_DNA"/>
</dbReference>
<keyword evidence="3" id="KW-1185">Reference proteome</keyword>
<evidence type="ECO:0000313" key="2">
    <source>
        <dbReference type="EMBL" id="KNC81037.1"/>
    </source>
</evidence>
<keyword evidence="1" id="KW-0812">Transmembrane</keyword>
<feature type="transmembrane region" description="Helical" evidence="1">
    <location>
        <begin position="20"/>
        <end position="41"/>
    </location>
</feature>
<dbReference type="Proteomes" id="UP000054560">
    <property type="component" value="Unassembled WGS sequence"/>
</dbReference>
<keyword evidence="1" id="KW-0472">Membrane</keyword>
<reference evidence="2 3" key="1">
    <citation type="submission" date="2011-02" db="EMBL/GenBank/DDBJ databases">
        <title>The Genome Sequence of Sphaeroforma arctica JP610.</title>
        <authorList>
            <consortium name="The Broad Institute Genome Sequencing Platform"/>
            <person name="Russ C."/>
            <person name="Cuomo C."/>
            <person name="Young S.K."/>
            <person name="Zeng Q."/>
            <person name="Gargeya S."/>
            <person name="Alvarado L."/>
            <person name="Berlin A."/>
            <person name="Chapman S.B."/>
            <person name="Chen Z."/>
            <person name="Freedman E."/>
            <person name="Gellesch M."/>
            <person name="Goldberg J."/>
            <person name="Griggs A."/>
            <person name="Gujja S."/>
            <person name="Heilman E."/>
            <person name="Heiman D."/>
            <person name="Howarth C."/>
            <person name="Mehta T."/>
            <person name="Neiman D."/>
            <person name="Pearson M."/>
            <person name="Roberts A."/>
            <person name="Saif S."/>
            <person name="Shea T."/>
            <person name="Shenoy N."/>
            <person name="Sisk P."/>
            <person name="Stolte C."/>
            <person name="Sykes S."/>
            <person name="White J."/>
            <person name="Yandava C."/>
            <person name="Burger G."/>
            <person name="Gray M.W."/>
            <person name="Holland P.W.H."/>
            <person name="King N."/>
            <person name="Lang F.B.F."/>
            <person name="Roger A.J."/>
            <person name="Ruiz-Trillo I."/>
            <person name="Haas B."/>
            <person name="Nusbaum C."/>
            <person name="Birren B."/>
        </authorList>
    </citation>
    <scope>NUCLEOTIDE SEQUENCE [LARGE SCALE GENOMIC DNA]</scope>
    <source>
        <strain evidence="2 3">JP610</strain>
    </source>
</reference>
<keyword evidence="1" id="KW-1133">Transmembrane helix</keyword>
<name>A0A0L0FW29_9EUKA</name>
<organism evidence="2 3">
    <name type="scientific">Sphaeroforma arctica JP610</name>
    <dbReference type="NCBI Taxonomy" id="667725"/>
    <lineage>
        <taxon>Eukaryota</taxon>
        <taxon>Ichthyosporea</taxon>
        <taxon>Ichthyophonida</taxon>
        <taxon>Sphaeroforma</taxon>
    </lineage>
</organism>
<accession>A0A0L0FW29</accession>
<proteinExistence type="predicted"/>
<dbReference type="GeneID" id="25907134"/>
<evidence type="ECO:0000256" key="1">
    <source>
        <dbReference type="SAM" id="Phobius"/>
    </source>
</evidence>
<evidence type="ECO:0000313" key="3">
    <source>
        <dbReference type="Proteomes" id="UP000054560"/>
    </source>
</evidence>
<dbReference type="RefSeq" id="XP_014154939.1">
    <property type="nucleotide sequence ID" value="XM_014299464.1"/>
</dbReference>
<protein>
    <submittedName>
        <fullName evidence="2">Uncharacterized protein</fullName>
    </submittedName>
</protein>
<sequence length="145" mass="15589">MDVDSTGGAQASHQLVSTCLGVLVSRASELVFCFVLFVCSLKMCRSRMLSSFVVRSNVGKLRLSCPMLSISSAQVTCFVRGWLPKLAMDDTAGTAAVACDSPCFLEHLSLAAIRIELVQCSGGIIFVFEGKEEDHVAVGIYVFDN</sequence>
<dbReference type="AlphaFoldDB" id="A0A0L0FW29"/>
<gene>
    <name evidence="2" type="ORF">SARC_06630</name>
</gene>